<evidence type="ECO:0008006" key="5">
    <source>
        <dbReference type="Google" id="ProtNLM"/>
    </source>
</evidence>
<dbReference type="CDD" id="cd12148">
    <property type="entry name" value="fungal_TF_MHR"/>
    <property type="match status" value="1"/>
</dbReference>
<dbReference type="PANTHER" id="PTHR31001">
    <property type="entry name" value="UNCHARACTERIZED TRANSCRIPTIONAL REGULATORY PROTEIN"/>
    <property type="match status" value="1"/>
</dbReference>
<dbReference type="InterPro" id="IPR050613">
    <property type="entry name" value="Sec_Metabolite_Reg"/>
</dbReference>
<dbReference type="PANTHER" id="PTHR31001:SF90">
    <property type="entry name" value="CENTROMERE DNA-BINDING PROTEIN COMPLEX CBF3 SUBUNIT B"/>
    <property type="match status" value="1"/>
</dbReference>
<dbReference type="EMBL" id="AMWN01000001">
    <property type="protein sequence ID" value="EXJ94889.1"/>
    <property type="molecule type" value="Genomic_DNA"/>
</dbReference>
<dbReference type="GeneID" id="19154917"/>
<evidence type="ECO:0000313" key="3">
    <source>
        <dbReference type="EMBL" id="EXJ94889.1"/>
    </source>
</evidence>
<dbReference type="Proteomes" id="UP000019484">
    <property type="component" value="Unassembled WGS sequence"/>
</dbReference>
<keyword evidence="2" id="KW-0539">Nucleus</keyword>
<dbReference type="eggNOG" id="ENOG502S128">
    <property type="taxonomic scope" value="Eukaryota"/>
</dbReference>
<evidence type="ECO:0000256" key="1">
    <source>
        <dbReference type="ARBA" id="ARBA00004123"/>
    </source>
</evidence>
<dbReference type="RefSeq" id="XP_007719118.1">
    <property type="nucleotide sequence ID" value="XM_007720928.1"/>
</dbReference>
<accession>W9ZK76</accession>
<dbReference type="AlphaFoldDB" id="W9ZK76"/>
<organism evidence="3 4">
    <name type="scientific">Capronia coronata CBS 617.96</name>
    <dbReference type="NCBI Taxonomy" id="1182541"/>
    <lineage>
        <taxon>Eukaryota</taxon>
        <taxon>Fungi</taxon>
        <taxon>Dikarya</taxon>
        <taxon>Ascomycota</taxon>
        <taxon>Pezizomycotina</taxon>
        <taxon>Eurotiomycetes</taxon>
        <taxon>Chaetothyriomycetidae</taxon>
        <taxon>Chaetothyriales</taxon>
        <taxon>Herpotrichiellaceae</taxon>
        <taxon>Capronia</taxon>
    </lineage>
</organism>
<name>W9ZK76_9EURO</name>
<dbReference type="GO" id="GO:0005634">
    <property type="term" value="C:nucleus"/>
    <property type="evidence" value="ECO:0007669"/>
    <property type="project" value="UniProtKB-SubCell"/>
</dbReference>
<protein>
    <recommendedName>
        <fullName evidence="5">Transcription factor domain-containing protein</fullName>
    </recommendedName>
</protein>
<comment type="subcellular location">
    <subcellularLocation>
        <location evidence="1">Nucleus</location>
    </subcellularLocation>
</comment>
<gene>
    <name evidence="3" type="ORF">A1O1_00007</name>
</gene>
<comment type="caution">
    <text evidence="3">The sequence shown here is derived from an EMBL/GenBank/DDBJ whole genome shotgun (WGS) entry which is preliminary data.</text>
</comment>
<dbReference type="STRING" id="1182541.W9ZK76"/>
<evidence type="ECO:0000313" key="4">
    <source>
        <dbReference type="Proteomes" id="UP000019484"/>
    </source>
</evidence>
<dbReference type="HOGENOM" id="CLU_013987_2_2_1"/>
<reference evidence="3 4" key="1">
    <citation type="submission" date="2013-03" db="EMBL/GenBank/DDBJ databases">
        <title>The Genome Sequence of Capronia coronata CBS 617.96.</title>
        <authorList>
            <consortium name="The Broad Institute Genomics Platform"/>
            <person name="Cuomo C."/>
            <person name="de Hoog S."/>
            <person name="Gorbushina A."/>
            <person name="Walker B."/>
            <person name="Young S.K."/>
            <person name="Zeng Q."/>
            <person name="Gargeya S."/>
            <person name="Fitzgerald M."/>
            <person name="Haas B."/>
            <person name="Abouelleil A."/>
            <person name="Allen A.W."/>
            <person name="Alvarado L."/>
            <person name="Arachchi H.M."/>
            <person name="Berlin A.M."/>
            <person name="Chapman S.B."/>
            <person name="Gainer-Dewar J."/>
            <person name="Goldberg J."/>
            <person name="Griggs A."/>
            <person name="Gujja S."/>
            <person name="Hansen M."/>
            <person name="Howarth C."/>
            <person name="Imamovic A."/>
            <person name="Ireland A."/>
            <person name="Larimer J."/>
            <person name="McCowan C."/>
            <person name="Murphy C."/>
            <person name="Pearson M."/>
            <person name="Poon T.W."/>
            <person name="Priest M."/>
            <person name="Roberts A."/>
            <person name="Saif S."/>
            <person name="Shea T."/>
            <person name="Sisk P."/>
            <person name="Sykes S."/>
            <person name="Wortman J."/>
            <person name="Nusbaum C."/>
            <person name="Birren B."/>
        </authorList>
    </citation>
    <scope>NUCLEOTIDE SEQUENCE [LARGE SCALE GENOMIC DNA]</scope>
    <source>
        <strain evidence="3 4">CBS 617.96</strain>
    </source>
</reference>
<sequence length="320" mass="36341">MRSVQAIAILLGLFKNFGDFNLHSTLLAVGIRIAQTLWVNAERPNNSLVLDEIYRRVWWTFMICEWLRRPYGPPCVREIDFNIAPPLLLDDDELLDPTLAENPHLAPPKPRPIQYHMAMIEIARCYHAFNMELGYVCHDETKLEALVLKSDEALASVIDRLPPHLQAGSEIEALSDSDSNGGEQSLDWALWQRNSISLVFLFYRMAINRVLQQQWIRSQHSYVRSRAVCLGSARATVSLIHRYSSALARYRPWATTANLFSAAITLAVEAQFCDEHTAAAYFEDVERCIAFFADIKDQSVVAARAIATLQQYLSKPTDES</sequence>
<evidence type="ECO:0000256" key="2">
    <source>
        <dbReference type="ARBA" id="ARBA00023242"/>
    </source>
</evidence>
<proteinExistence type="predicted"/>
<dbReference type="OrthoDB" id="1747771at2759"/>
<keyword evidence="4" id="KW-1185">Reference proteome</keyword>